<dbReference type="PANTHER" id="PTHR33055">
    <property type="entry name" value="TRANSPOSASE FOR INSERTION SEQUENCE ELEMENT IS1111A"/>
    <property type="match status" value="1"/>
</dbReference>
<dbReference type="GO" id="GO:0003677">
    <property type="term" value="F:DNA binding"/>
    <property type="evidence" value="ECO:0007669"/>
    <property type="project" value="InterPro"/>
</dbReference>
<feature type="domain" description="Transposase IS110-like N-terminal" evidence="2">
    <location>
        <begin position="8"/>
        <end position="148"/>
    </location>
</feature>
<dbReference type="PANTHER" id="PTHR33055:SF3">
    <property type="entry name" value="PUTATIVE TRANSPOSASE FOR IS117-RELATED"/>
    <property type="match status" value="1"/>
</dbReference>
<evidence type="ECO:0000313" key="6">
    <source>
        <dbReference type="Proteomes" id="UP000240621"/>
    </source>
</evidence>
<dbReference type="InterPro" id="IPR002525">
    <property type="entry name" value="Transp_IS110-like_N"/>
</dbReference>
<dbReference type="InterPro" id="IPR003346">
    <property type="entry name" value="Transposase_20"/>
</dbReference>
<dbReference type="AlphaFoldDB" id="A0A2P8CFJ2"/>
<dbReference type="Proteomes" id="UP000240621">
    <property type="component" value="Unassembled WGS sequence"/>
</dbReference>
<feature type="domain" description="Transposase IS116/IS110/IS902 C-terminal" evidence="3">
    <location>
        <begin position="194"/>
        <end position="279"/>
    </location>
</feature>
<evidence type="ECO:0000259" key="2">
    <source>
        <dbReference type="Pfam" id="PF01548"/>
    </source>
</evidence>
<evidence type="ECO:0000313" key="5">
    <source>
        <dbReference type="EMBL" id="PSK83753.1"/>
    </source>
</evidence>
<protein>
    <submittedName>
        <fullName evidence="4 5">Transposase</fullName>
    </submittedName>
</protein>
<dbReference type="Proteomes" id="UP000396862">
    <property type="component" value="Unassembled WGS sequence"/>
</dbReference>
<evidence type="ECO:0000313" key="7">
    <source>
        <dbReference type="Proteomes" id="UP000396862"/>
    </source>
</evidence>
<dbReference type="Pfam" id="PF01548">
    <property type="entry name" value="DEDD_Tnp_IS110"/>
    <property type="match status" value="1"/>
</dbReference>
<evidence type="ECO:0000313" key="4">
    <source>
        <dbReference type="EMBL" id="GET23297.1"/>
    </source>
</evidence>
<name>A0A2P8CFJ2_9BACT</name>
<dbReference type="EMBL" id="BLAU01000001">
    <property type="protein sequence ID" value="GET23297.1"/>
    <property type="molecule type" value="Genomic_DNA"/>
</dbReference>
<dbReference type="NCBIfam" id="NF033542">
    <property type="entry name" value="transpos_IS110"/>
    <property type="match status" value="1"/>
</dbReference>
<sequence length="324" mass="36740">MNKINHFVGVDISKDKFDVWDSKAGHRSFANQPKGFREFTKQLSSNSFCVMEATGSYYQQLAMYLYGHKISLAVVNPISIKRFIQMKLQQNKTDKSDARMIALYGQEQPGLSPWIPAPEYITQCKQLQRVIVIYLKQNTSLKNHIQSLESRGVKSGVLIRSLKRQLKQVRQEIALMEAEMQSLIHQYDGDLFVNLSSIPGIGKKTAAFLIILTNGFRDFDNYRQVSSFCGLSPTEHSSGTSIKGRSRISKRGNPYIRNQLFMCSFTASQCNPQCQLLYQRLVNKGKSKKLALIAVCNKLIKQSFAVAQSGIPYDPAYRSRIVCQ</sequence>
<evidence type="ECO:0000259" key="3">
    <source>
        <dbReference type="Pfam" id="PF02371"/>
    </source>
</evidence>
<dbReference type="OrthoDB" id="964423at2"/>
<dbReference type="GO" id="GO:0006313">
    <property type="term" value="P:DNA transposition"/>
    <property type="evidence" value="ECO:0007669"/>
    <property type="project" value="InterPro"/>
</dbReference>
<feature type="coiled-coil region" evidence="1">
    <location>
        <begin position="159"/>
        <end position="186"/>
    </location>
</feature>
<proteinExistence type="predicted"/>
<keyword evidence="7" id="KW-1185">Reference proteome</keyword>
<dbReference type="EMBL" id="PYGC01000003">
    <property type="protein sequence ID" value="PSK83753.1"/>
    <property type="molecule type" value="Genomic_DNA"/>
</dbReference>
<dbReference type="InterPro" id="IPR047650">
    <property type="entry name" value="Transpos_IS110"/>
</dbReference>
<accession>A0A2P8CFJ2</accession>
<dbReference type="Pfam" id="PF02371">
    <property type="entry name" value="Transposase_20"/>
    <property type="match status" value="1"/>
</dbReference>
<gene>
    <name evidence="5" type="ORF">CLV93_103168</name>
    <name evidence="4" type="ORF">JCM18694_35430</name>
</gene>
<dbReference type="GO" id="GO:0004803">
    <property type="term" value="F:transposase activity"/>
    <property type="evidence" value="ECO:0007669"/>
    <property type="project" value="InterPro"/>
</dbReference>
<organism evidence="5 6">
    <name type="scientific">Prolixibacter denitrificans</name>
    <dbReference type="NCBI Taxonomy" id="1541063"/>
    <lineage>
        <taxon>Bacteria</taxon>
        <taxon>Pseudomonadati</taxon>
        <taxon>Bacteroidota</taxon>
        <taxon>Bacteroidia</taxon>
        <taxon>Marinilabiliales</taxon>
        <taxon>Prolixibacteraceae</taxon>
        <taxon>Prolixibacter</taxon>
    </lineage>
</organism>
<reference evidence="4 7" key="2">
    <citation type="submission" date="2019-10" db="EMBL/GenBank/DDBJ databases">
        <title>Prolixibacter strains distinguished by the presence of nitrate reductase genes were adept at nitrate-dependent anaerobic corrosion of metallic iron and carbon steel.</title>
        <authorList>
            <person name="Iino T."/>
            <person name="Shono N."/>
            <person name="Ito K."/>
            <person name="Nakamura R."/>
            <person name="Sueoka K."/>
            <person name="Harayama S."/>
            <person name="Ohkuma M."/>
        </authorList>
    </citation>
    <scope>NUCLEOTIDE SEQUENCE [LARGE SCALE GENOMIC DNA]</scope>
    <source>
        <strain evidence="4 7">MIC1-1</strain>
    </source>
</reference>
<reference evidence="5 6" key="1">
    <citation type="submission" date="2018-03" db="EMBL/GenBank/DDBJ databases">
        <title>Genomic Encyclopedia of Archaeal and Bacterial Type Strains, Phase II (KMG-II): from individual species to whole genera.</title>
        <authorList>
            <person name="Goeker M."/>
        </authorList>
    </citation>
    <scope>NUCLEOTIDE SEQUENCE [LARGE SCALE GENOMIC DNA]</scope>
    <source>
        <strain evidence="5 6">DSM 27267</strain>
    </source>
</reference>
<keyword evidence="1" id="KW-0175">Coiled coil</keyword>
<comment type="caution">
    <text evidence="5">The sequence shown here is derived from an EMBL/GenBank/DDBJ whole genome shotgun (WGS) entry which is preliminary data.</text>
</comment>
<evidence type="ECO:0000256" key="1">
    <source>
        <dbReference type="SAM" id="Coils"/>
    </source>
</evidence>
<dbReference type="RefSeq" id="WP_106541593.1">
    <property type="nucleotide sequence ID" value="NZ_BLAU01000001.1"/>
</dbReference>